<dbReference type="Proteomes" id="UP001265746">
    <property type="component" value="Unassembled WGS sequence"/>
</dbReference>
<accession>A0AAD9S5T4</accession>
<comment type="catalytic activity">
    <reaction evidence="2">
        <text>N(6)-D-ribulosyl-L-lysyl-[protein] + ATP = N(6)-(3-O-phospho-D-ribulosyl)-L-lysyl-[protein] + ADP + H(+)</text>
        <dbReference type="Rhea" id="RHEA:48432"/>
        <dbReference type="Rhea" id="RHEA-COMP:12103"/>
        <dbReference type="Rhea" id="RHEA-COMP:12104"/>
        <dbReference type="ChEBI" id="CHEBI:15378"/>
        <dbReference type="ChEBI" id="CHEBI:30616"/>
        <dbReference type="ChEBI" id="CHEBI:90418"/>
        <dbReference type="ChEBI" id="CHEBI:90420"/>
        <dbReference type="ChEBI" id="CHEBI:456216"/>
        <dbReference type="EC" id="2.7.1.172"/>
    </reaction>
    <physiologicalReaction direction="left-to-right" evidence="2">
        <dbReference type="Rhea" id="RHEA:48433"/>
    </physiologicalReaction>
</comment>
<comment type="caution">
    <text evidence="3">The sequence shown here is derived from an EMBL/GenBank/DDBJ whole genome shotgun (WGS) entry which is preliminary data.</text>
</comment>
<dbReference type="AlphaFoldDB" id="A0AAD9S5T4"/>
<keyword evidence="4" id="KW-1185">Reference proteome</keyword>
<protein>
    <recommendedName>
        <fullName evidence="1">protein-ribulosamine 3-kinase</fullName>
        <ecNumber evidence="1">2.7.1.172</ecNumber>
    </recommendedName>
</protein>
<evidence type="ECO:0000256" key="2">
    <source>
        <dbReference type="ARBA" id="ARBA00048655"/>
    </source>
</evidence>
<evidence type="ECO:0000313" key="4">
    <source>
        <dbReference type="Proteomes" id="UP001265746"/>
    </source>
</evidence>
<gene>
    <name evidence="3" type="ORF">N8I77_012559</name>
</gene>
<dbReference type="Pfam" id="PF03881">
    <property type="entry name" value="Fructosamin_kin"/>
    <property type="match status" value="1"/>
</dbReference>
<proteinExistence type="predicted"/>
<dbReference type="InterPro" id="IPR011009">
    <property type="entry name" value="Kinase-like_dom_sf"/>
</dbReference>
<dbReference type="PANTHER" id="PTHR12149:SF8">
    <property type="entry name" value="PROTEIN-RIBULOSAMINE 3-KINASE"/>
    <property type="match status" value="1"/>
</dbReference>
<dbReference type="EMBL" id="JAUJFL010000009">
    <property type="protein sequence ID" value="KAK2597797.1"/>
    <property type="molecule type" value="Genomic_DNA"/>
</dbReference>
<dbReference type="GO" id="GO:0102193">
    <property type="term" value="F:protein-ribulosamine 3-kinase activity"/>
    <property type="evidence" value="ECO:0007669"/>
    <property type="project" value="UniProtKB-EC"/>
</dbReference>
<dbReference type="InterPro" id="IPR016477">
    <property type="entry name" value="Fructo-/Ketosamine-3-kinase"/>
</dbReference>
<dbReference type="SUPFAM" id="SSF56112">
    <property type="entry name" value="Protein kinase-like (PK-like)"/>
    <property type="match status" value="1"/>
</dbReference>
<organism evidence="3 4">
    <name type="scientific">Phomopsis amygdali</name>
    <name type="common">Fusicoccum amygdali</name>
    <dbReference type="NCBI Taxonomy" id="1214568"/>
    <lineage>
        <taxon>Eukaryota</taxon>
        <taxon>Fungi</taxon>
        <taxon>Dikarya</taxon>
        <taxon>Ascomycota</taxon>
        <taxon>Pezizomycotina</taxon>
        <taxon>Sordariomycetes</taxon>
        <taxon>Sordariomycetidae</taxon>
        <taxon>Diaporthales</taxon>
        <taxon>Diaporthaceae</taxon>
        <taxon>Diaporthe</taxon>
    </lineage>
</organism>
<reference evidence="3" key="1">
    <citation type="submission" date="2023-06" db="EMBL/GenBank/DDBJ databases">
        <authorList>
            <person name="Noh H."/>
        </authorList>
    </citation>
    <scope>NUCLEOTIDE SEQUENCE</scope>
    <source>
        <strain evidence="3">DUCC20226</strain>
    </source>
</reference>
<name>A0AAD9S5T4_PHOAM</name>
<dbReference type="EC" id="2.7.1.172" evidence="1"/>
<sequence length="330" mass="37732">MNYESSEELDFGSGDAALDPNLIAELPNECRVVSVESHGVSFWAHTGKIETELVNGDHASFFVKALSGETGQRMVHSEFESMKAIYALTPEFAPKPIAWGAYKSEPRTFFFLCEFREMIEDMPDPTAFASRLARLHQTSKSPNGKFGFHMTTYSGNQPQMTDWEASWEVFFAKNLKFALDLEVEAKGHDPELDELVPVIFDKVIPRLLRPLETDGRSVKPSLVHGDLWYANSGIDIDTDQPLVFDACCFYAHNEYEFGQWMPVCNRFGEEYLAAYHSFVQISAPEEDYRGRLDLYKLRFNTHVSALFKENQTLREQMLGDMRDLVLRYGQ</sequence>
<dbReference type="PANTHER" id="PTHR12149">
    <property type="entry name" value="FRUCTOSAMINE 3 KINASE-RELATED PROTEIN"/>
    <property type="match status" value="1"/>
</dbReference>
<dbReference type="Gene3D" id="3.90.1200.10">
    <property type="match status" value="1"/>
</dbReference>
<evidence type="ECO:0000313" key="3">
    <source>
        <dbReference type="EMBL" id="KAK2597797.1"/>
    </source>
</evidence>
<evidence type="ECO:0000256" key="1">
    <source>
        <dbReference type="ARBA" id="ARBA00011961"/>
    </source>
</evidence>